<dbReference type="GO" id="GO:0098797">
    <property type="term" value="C:plasma membrane protein complex"/>
    <property type="evidence" value="ECO:0007669"/>
    <property type="project" value="TreeGrafter"/>
</dbReference>
<feature type="transmembrane region" description="Helical" evidence="7">
    <location>
        <begin position="20"/>
        <end position="41"/>
    </location>
</feature>
<evidence type="ECO:0000259" key="9">
    <source>
        <dbReference type="Pfam" id="PF12704"/>
    </source>
</evidence>
<evidence type="ECO:0000256" key="4">
    <source>
        <dbReference type="ARBA" id="ARBA00022692"/>
    </source>
</evidence>
<dbReference type="Proteomes" id="UP000433532">
    <property type="component" value="Unassembled WGS sequence"/>
</dbReference>
<feature type="transmembrane region" description="Helical" evidence="7">
    <location>
        <begin position="360"/>
        <end position="381"/>
    </location>
</feature>
<dbReference type="AlphaFoldDB" id="A0A1X0SIR2"/>
<evidence type="ECO:0000256" key="6">
    <source>
        <dbReference type="ARBA" id="ARBA00023136"/>
    </source>
</evidence>
<evidence type="ECO:0000313" key="12">
    <source>
        <dbReference type="Proteomes" id="UP000194857"/>
    </source>
</evidence>
<reference evidence="10 13" key="3">
    <citation type="submission" date="2019-11" db="EMBL/GenBank/DDBJ databases">
        <title>Genomes of ocular Pseudomonas aeruginosa isolates.</title>
        <authorList>
            <person name="Khan M."/>
            <person name="Rice S.A."/>
            <person name="Willcox M.D.P."/>
            <person name="Stapleton F."/>
        </authorList>
    </citation>
    <scope>NUCLEOTIDE SEQUENCE [LARGE SCALE GENOMIC DNA]</scope>
    <source>
        <strain evidence="10 13">PA221</strain>
    </source>
</reference>
<dbReference type="PANTHER" id="PTHR30489:SF0">
    <property type="entry name" value="LIPOPROTEIN-RELEASING SYSTEM TRANSMEMBRANE PROTEIN LOLE"/>
    <property type="match status" value="1"/>
</dbReference>
<keyword evidence="6 7" id="KW-0472">Membrane</keyword>
<feature type="domain" description="ABC3 transporter permease C-terminal" evidence="8">
    <location>
        <begin position="274"/>
        <end position="391"/>
    </location>
</feature>
<evidence type="ECO:0000256" key="2">
    <source>
        <dbReference type="ARBA" id="ARBA00005236"/>
    </source>
</evidence>
<reference evidence="12" key="1">
    <citation type="submission" date="2017-05" db="EMBL/GenBank/DDBJ databases">
        <authorList>
            <person name="Giani T."/>
            <person name="Arena F."/>
            <person name="Pollini S."/>
            <person name="Di Pilato V."/>
            <person name="D'Andrea M.M."/>
            <person name="Henrici De Angelis L."/>
            <person name="Bassetti M."/>
            <person name="Rossolini G.M."/>
        </authorList>
    </citation>
    <scope>NUCLEOTIDE SEQUENCE [LARGE SCALE GENOMIC DNA]</scope>
    <source>
        <strain evidence="12">S567_C10_BS</strain>
    </source>
</reference>
<evidence type="ECO:0000256" key="1">
    <source>
        <dbReference type="ARBA" id="ARBA00004651"/>
    </source>
</evidence>
<feature type="transmembrane region" description="Helical" evidence="7">
    <location>
        <begin position="307"/>
        <end position="340"/>
    </location>
</feature>
<proteinExistence type="inferred from homology"/>
<dbReference type="InterPro" id="IPR051447">
    <property type="entry name" value="Lipoprotein-release_system"/>
</dbReference>
<dbReference type="RefSeq" id="WP_003128189.1">
    <property type="nucleotide sequence ID" value="NZ_AP017302.1"/>
</dbReference>
<dbReference type="Pfam" id="PF12704">
    <property type="entry name" value="MacB_PCD"/>
    <property type="match status" value="1"/>
</dbReference>
<dbReference type="GO" id="GO:0044874">
    <property type="term" value="P:lipoprotein localization to outer membrane"/>
    <property type="evidence" value="ECO:0007669"/>
    <property type="project" value="TreeGrafter"/>
</dbReference>
<keyword evidence="4 7" id="KW-0812">Transmembrane</keyword>
<sequence length="399" mass="42169">MRAGLLLSLAWADYRGEARLSLCAIFALAAVITPLLVLFGLKYGLVSTLTERLERAPSVREIIPVGGARYRAEDIAALAARADVAFAVPRTRQIAATADLSGGGETALSVEMIPSAAGDPLLAGLPQPDRPTRVVLSHGAAEKLGAQPGERIVARIGRRMDGQAQSQRLELEVLAVLPQERFARDALFAPLALLEAAEDYRDGRAVAAYGWPGKAGEAPRARIYPGFRLYARDLDAVEGLRRHFVASGVEVATQAEAIAQVRSLSRNLGLVFWIVAALAIGGAFAAIAASSLAAVERKRRALAVLRLLGFPTAALVGFVMLLALFSAVFGLFLAGLLYAATAGALNHLFDNQSGEFVCRLLPSHYLTALLATLLCSVLAAASGGWRAARIEAAEGLRDV</sequence>
<comment type="caution">
    <text evidence="11">The sequence shown here is derived from an EMBL/GenBank/DDBJ whole genome shotgun (WGS) entry which is preliminary data.</text>
</comment>
<evidence type="ECO:0000256" key="3">
    <source>
        <dbReference type="ARBA" id="ARBA00022475"/>
    </source>
</evidence>
<organism evidence="11 12">
    <name type="scientific">Pseudomonas aeruginosa</name>
    <dbReference type="NCBI Taxonomy" id="287"/>
    <lineage>
        <taxon>Bacteria</taxon>
        <taxon>Pseudomonadati</taxon>
        <taxon>Pseudomonadota</taxon>
        <taxon>Gammaproteobacteria</taxon>
        <taxon>Pseudomonadales</taxon>
        <taxon>Pseudomonadaceae</taxon>
        <taxon>Pseudomonas</taxon>
    </lineage>
</organism>
<dbReference type="Proteomes" id="UP000194857">
    <property type="component" value="Unassembled WGS sequence"/>
</dbReference>
<keyword evidence="3" id="KW-1003">Cell membrane</keyword>
<feature type="transmembrane region" description="Helical" evidence="7">
    <location>
        <begin position="270"/>
        <end position="295"/>
    </location>
</feature>
<name>A0A1X0SIR2_PSEAI</name>
<evidence type="ECO:0000313" key="10">
    <source>
        <dbReference type="EMBL" id="MUI35042.1"/>
    </source>
</evidence>
<dbReference type="EMBL" id="NFFZ01000007">
    <property type="protein sequence ID" value="OTI61289.1"/>
    <property type="molecule type" value="Genomic_DNA"/>
</dbReference>
<protein>
    <submittedName>
        <fullName evidence="11">ABC transporter permease</fullName>
    </submittedName>
    <submittedName>
        <fullName evidence="10">FtsX-like permease family protein</fullName>
    </submittedName>
</protein>
<dbReference type="PANTHER" id="PTHR30489">
    <property type="entry name" value="LIPOPROTEIN-RELEASING SYSTEM TRANSMEMBRANE PROTEIN LOLE"/>
    <property type="match status" value="1"/>
</dbReference>
<evidence type="ECO:0000313" key="13">
    <source>
        <dbReference type="Proteomes" id="UP000433532"/>
    </source>
</evidence>
<dbReference type="EMBL" id="WOAD01000005">
    <property type="protein sequence ID" value="MUI35042.1"/>
    <property type="molecule type" value="Genomic_DNA"/>
</dbReference>
<dbReference type="Pfam" id="PF02687">
    <property type="entry name" value="FtsX"/>
    <property type="match status" value="1"/>
</dbReference>
<feature type="domain" description="MacB-like periplasmic core" evidence="9">
    <location>
        <begin position="22"/>
        <end position="198"/>
    </location>
</feature>
<comment type="subcellular location">
    <subcellularLocation>
        <location evidence="1">Cell membrane</location>
        <topology evidence="1">Multi-pass membrane protein</topology>
    </subcellularLocation>
</comment>
<dbReference type="InterPro" id="IPR025857">
    <property type="entry name" value="MacB_PCD"/>
</dbReference>
<evidence type="ECO:0000256" key="5">
    <source>
        <dbReference type="ARBA" id="ARBA00022989"/>
    </source>
</evidence>
<dbReference type="InterPro" id="IPR003838">
    <property type="entry name" value="ABC3_permease_C"/>
</dbReference>
<evidence type="ECO:0000256" key="7">
    <source>
        <dbReference type="SAM" id="Phobius"/>
    </source>
</evidence>
<comment type="similarity">
    <text evidence="2">Belongs to the ABC-4 integral membrane protein family. LolC/E subfamily.</text>
</comment>
<evidence type="ECO:0000259" key="8">
    <source>
        <dbReference type="Pfam" id="PF02687"/>
    </source>
</evidence>
<reference evidence="11" key="2">
    <citation type="submission" date="2017-05" db="EMBL/GenBank/DDBJ databases">
        <authorList>
            <person name="Song R."/>
            <person name="Chenine A.L."/>
            <person name="Ruprecht R.M."/>
        </authorList>
    </citation>
    <scope>NUCLEOTIDE SEQUENCE [LARGE SCALE GENOMIC DNA]</scope>
    <source>
        <strain evidence="11">S567_C10_BS</strain>
    </source>
</reference>
<accession>A0A1X0SIR2</accession>
<gene>
    <name evidence="11" type="ORF">CAZ10_15550</name>
    <name evidence="10" type="ORF">GNQ48_08490</name>
</gene>
<keyword evidence="5 7" id="KW-1133">Transmembrane helix</keyword>
<evidence type="ECO:0000313" key="11">
    <source>
        <dbReference type="EMBL" id="OTI61289.1"/>
    </source>
</evidence>